<evidence type="ECO:0000256" key="2">
    <source>
        <dbReference type="SAM" id="SignalP"/>
    </source>
</evidence>
<reference evidence="3 4" key="1">
    <citation type="submission" date="2020-10" db="EMBL/GenBank/DDBJ databases">
        <title>Wide distribution of Phycisphaera-like planctomycetes from WD2101 soil group in peatlands and genome analysis of the first cultivated representative.</title>
        <authorList>
            <person name="Dedysh S.N."/>
            <person name="Beletsky A.V."/>
            <person name="Ivanova A."/>
            <person name="Kulichevskaya I.S."/>
            <person name="Suzina N.E."/>
            <person name="Philippov D.A."/>
            <person name="Rakitin A.L."/>
            <person name="Mardanov A.V."/>
            <person name="Ravin N.V."/>
        </authorList>
    </citation>
    <scope>NUCLEOTIDE SEQUENCE [LARGE SCALE GENOMIC DNA]</scope>
    <source>
        <strain evidence="3 4">M1803</strain>
    </source>
</reference>
<evidence type="ECO:0008006" key="5">
    <source>
        <dbReference type="Google" id="ProtNLM"/>
    </source>
</evidence>
<protein>
    <recommendedName>
        <fullName evidence="5">DUF4139 domain-containing protein</fullName>
    </recommendedName>
</protein>
<feature type="signal peptide" evidence="2">
    <location>
        <begin position="1"/>
        <end position="29"/>
    </location>
</feature>
<name>A0A7M2WY90_9BACT</name>
<accession>A0A7M2WY90</accession>
<keyword evidence="4" id="KW-1185">Reference proteome</keyword>
<sequence>MRKMPKTLAAALLSAAVSGVSLLPAPVLFGQAKPADAKAVADQQAQVPVRQVVLYSSGVGYFEHFGQVNGNGTTELRFKTQQINDILKSLVLQDMDKGKIGVITYPSQDPISKTLRSFQIDITSNPGVPQLLGQLRGAKVAITVGAESVTGTVLGVEQKPVPVGSGKDATVINTWFVNLITDGGIRSVSLDDVRSLELQDPKLKEELKRALAALASARDQDSKPVNISFQGDGERRIRIGYVVETPVWKTSYRLILSEKGDQKPVAGKPSGALQGWAIVENQTDNDWTDIQLSLVSGRPISFIMDLYQPLYIPRPVVQPELYASLRPQTYDAGIGKARELQEFSKQQMERADANGVEQLRRAPGAPMAKKSAKADASFGAAPADGVDRMAAIDPQSSVSSIASAAKVGELFQYTVGNVTLPRQTSAMIPVVTDPIEVEKLSIYNMAVLPKNPLLGARVKNTTDKHLLQGPITVLDEGAYVGDARIDDLPPSQERLVSYGVDQQILVQAQNGNQTQSLVTGKIVKGVLHLTYKQVSTQDYIAENKGDKDKTLVIEHAKFGGDWKLTEPAKADETTDSLYRFKGKVAAGKGTKLTVKQELTRGEEIAILPLNTGNVVVYSRSGAIPQDVRDALAQAAGLKQAQAATDRTIRDKQALITQISQEQTRIRDNMKTVAQNTEYYTRLLNKLGEQETQIEGLQKEIVGLQKKSETERKALEDYLNGLNVG</sequence>
<keyword evidence="2" id="KW-0732">Signal</keyword>
<evidence type="ECO:0000313" key="4">
    <source>
        <dbReference type="Proteomes" id="UP000593765"/>
    </source>
</evidence>
<dbReference type="Proteomes" id="UP000593765">
    <property type="component" value="Chromosome"/>
</dbReference>
<evidence type="ECO:0000313" key="3">
    <source>
        <dbReference type="EMBL" id="QOV89490.1"/>
    </source>
</evidence>
<dbReference type="AlphaFoldDB" id="A0A7M2WY90"/>
<evidence type="ECO:0000256" key="1">
    <source>
        <dbReference type="SAM" id="Coils"/>
    </source>
</evidence>
<organism evidence="3 4">
    <name type="scientific">Humisphaera borealis</name>
    <dbReference type="NCBI Taxonomy" id="2807512"/>
    <lineage>
        <taxon>Bacteria</taxon>
        <taxon>Pseudomonadati</taxon>
        <taxon>Planctomycetota</taxon>
        <taxon>Phycisphaerae</taxon>
        <taxon>Tepidisphaerales</taxon>
        <taxon>Tepidisphaeraceae</taxon>
        <taxon>Humisphaera</taxon>
    </lineage>
</organism>
<dbReference type="InterPro" id="IPR011935">
    <property type="entry name" value="CHP02231"/>
</dbReference>
<dbReference type="EMBL" id="CP063458">
    <property type="protein sequence ID" value="QOV89490.1"/>
    <property type="molecule type" value="Genomic_DNA"/>
</dbReference>
<gene>
    <name evidence="3" type="ORF">IPV69_25400</name>
</gene>
<feature type="coiled-coil region" evidence="1">
    <location>
        <begin position="679"/>
        <end position="713"/>
    </location>
</feature>
<dbReference type="PANTHER" id="PTHR31005:SF8">
    <property type="entry name" value="DUF4139 DOMAIN-CONTAINING PROTEIN"/>
    <property type="match status" value="1"/>
</dbReference>
<proteinExistence type="predicted"/>
<feature type="chain" id="PRO_5034663571" description="DUF4139 domain-containing protein" evidence="2">
    <location>
        <begin position="30"/>
        <end position="724"/>
    </location>
</feature>
<keyword evidence="1" id="KW-0175">Coiled coil</keyword>
<dbReference type="KEGG" id="hbs:IPV69_25400"/>
<dbReference type="RefSeq" id="WP_206292533.1">
    <property type="nucleotide sequence ID" value="NZ_CP063458.1"/>
</dbReference>
<dbReference type="PANTHER" id="PTHR31005">
    <property type="entry name" value="DUF4139 DOMAIN-CONTAINING PROTEIN"/>
    <property type="match status" value="1"/>
</dbReference>